<dbReference type="VEuPathDB" id="VectorBase:LDEU002352"/>
<proteinExistence type="predicted"/>
<dbReference type="AlphaFoldDB" id="A0A443SQ83"/>
<feature type="transmembrane region" description="Helical" evidence="3">
    <location>
        <begin position="47"/>
        <end position="65"/>
    </location>
</feature>
<dbReference type="EMBL" id="NCKV01000804">
    <property type="protein sequence ID" value="RWS29688.1"/>
    <property type="molecule type" value="Genomic_DNA"/>
</dbReference>
<keyword evidence="3" id="KW-0472">Membrane</keyword>
<dbReference type="Proteomes" id="UP000288716">
    <property type="component" value="Unassembled WGS sequence"/>
</dbReference>
<protein>
    <submittedName>
        <fullName evidence="4">Solute carrier organic anion transporter family member 5A1-like protein</fullName>
    </submittedName>
</protein>
<dbReference type="PANTHER" id="PTHR11388">
    <property type="entry name" value="ORGANIC ANION TRANSPORTER"/>
    <property type="match status" value="1"/>
</dbReference>
<keyword evidence="3" id="KW-0812">Transmembrane</keyword>
<dbReference type="GO" id="GO:0016323">
    <property type="term" value="C:basolateral plasma membrane"/>
    <property type="evidence" value="ECO:0007669"/>
    <property type="project" value="TreeGrafter"/>
</dbReference>
<keyword evidence="3" id="KW-1133">Transmembrane helix</keyword>
<dbReference type="OrthoDB" id="5062115at2759"/>
<feature type="transmembrane region" description="Helical" evidence="3">
    <location>
        <begin position="276"/>
        <end position="297"/>
    </location>
</feature>
<dbReference type="GO" id="GO:0015347">
    <property type="term" value="F:sodium-independent organic anion transmembrane transporter activity"/>
    <property type="evidence" value="ECO:0007669"/>
    <property type="project" value="TreeGrafter"/>
</dbReference>
<dbReference type="InterPro" id="IPR004156">
    <property type="entry name" value="OATP"/>
</dbReference>
<organism evidence="4 5">
    <name type="scientific">Leptotrombidium deliense</name>
    <dbReference type="NCBI Taxonomy" id="299467"/>
    <lineage>
        <taxon>Eukaryota</taxon>
        <taxon>Metazoa</taxon>
        <taxon>Ecdysozoa</taxon>
        <taxon>Arthropoda</taxon>
        <taxon>Chelicerata</taxon>
        <taxon>Arachnida</taxon>
        <taxon>Acari</taxon>
        <taxon>Acariformes</taxon>
        <taxon>Trombidiformes</taxon>
        <taxon>Prostigmata</taxon>
        <taxon>Anystina</taxon>
        <taxon>Parasitengona</taxon>
        <taxon>Trombiculoidea</taxon>
        <taxon>Trombiculidae</taxon>
        <taxon>Leptotrombidium</taxon>
    </lineage>
</organism>
<dbReference type="Pfam" id="PF03137">
    <property type="entry name" value="OATP"/>
    <property type="match status" value="2"/>
</dbReference>
<keyword evidence="1" id="KW-1015">Disulfide bond</keyword>
<reference evidence="4 5" key="1">
    <citation type="journal article" date="2018" name="Gigascience">
        <title>Genomes of trombidid mites reveal novel predicted allergens and laterally-transferred genes associated with secondary metabolism.</title>
        <authorList>
            <person name="Dong X."/>
            <person name="Chaisiri K."/>
            <person name="Xia D."/>
            <person name="Armstrong S.D."/>
            <person name="Fang Y."/>
            <person name="Donnelly M.J."/>
            <person name="Kadowaki T."/>
            <person name="McGarry J.W."/>
            <person name="Darby A.C."/>
            <person name="Makepeace B.L."/>
        </authorList>
    </citation>
    <scope>NUCLEOTIDE SEQUENCE [LARGE SCALE GENOMIC DNA]</scope>
    <source>
        <strain evidence="4">UoL-UT</strain>
    </source>
</reference>
<gene>
    <name evidence="4" type="ORF">B4U80_04714</name>
</gene>
<comment type="caution">
    <text evidence="4">The sequence shown here is derived from an EMBL/GenBank/DDBJ whole genome shotgun (WGS) entry which is preliminary data.</text>
</comment>
<accession>A0A443SQ83</accession>
<feature type="compositionally biased region" description="Basic and acidic residues" evidence="2">
    <location>
        <begin position="310"/>
        <end position="327"/>
    </location>
</feature>
<feature type="transmembrane region" description="Helical" evidence="3">
    <location>
        <begin position="229"/>
        <end position="256"/>
    </location>
</feature>
<dbReference type="Gene3D" id="1.20.1250.20">
    <property type="entry name" value="MFS general substrate transporter like domains"/>
    <property type="match status" value="1"/>
</dbReference>
<keyword evidence="5" id="KW-1185">Reference proteome</keyword>
<dbReference type="SUPFAM" id="SSF103473">
    <property type="entry name" value="MFS general substrate transporter"/>
    <property type="match status" value="1"/>
</dbReference>
<evidence type="ECO:0000313" key="5">
    <source>
        <dbReference type="Proteomes" id="UP000288716"/>
    </source>
</evidence>
<dbReference type="PANTHER" id="PTHR11388:SF76">
    <property type="entry name" value="SOLUTE CARRIER ORGANIC ANION TRANSPORTER FAMILY MEMBER"/>
    <property type="match status" value="1"/>
</dbReference>
<evidence type="ECO:0000256" key="3">
    <source>
        <dbReference type="SAM" id="Phobius"/>
    </source>
</evidence>
<sequence>MDSNGDVNVPLKDLNHKEAIDETESSVKCGVFGFQPKWIQRLANPKVLLLNFAIVSVLQGSYLPYLVGSLTTLEKRYAYDGKLTGLILIADNFSSLLLSPIFGYLGNRLNRSRLLASGMLIVSFSCYLTTLPYFIYGATDIHSKNKTSMKLGNEMCYSNEGNEIACDESETTVWPAYITIWIASFLNGVGYTAFYTLSLPFVDDNVSKKNAPVYISIHFSFLEKLNKSCFVGILSTIRLIGPSFGFVCSSICLRLYEDPWNAPDIEIKDPRWIGAWWLGLLIIGSMLFICSLPLFAFPSQLKSNKNKKTKHEECEKENTDKSKGIIY</sequence>
<dbReference type="InterPro" id="IPR036259">
    <property type="entry name" value="MFS_trans_sf"/>
</dbReference>
<evidence type="ECO:0000313" key="4">
    <source>
        <dbReference type="EMBL" id="RWS29688.1"/>
    </source>
</evidence>
<feature type="transmembrane region" description="Helical" evidence="3">
    <location>
        <begin position="114"/>
        <end position="136"/>
    </location>
</feature>
<feature type="region of interest" description="Disordered" evidence="2">
    <location>
        <begin position="308"/>
        <end position="327"/>
    </location>
</feature>
<feature type="transmembrane region" description="Helical" evidence="3">
    <location>
        <begin position="85"/>
        <end position="105"/>
    </location>
</feature>
<evidence type="ECO:0000256" key="2">
    <source>
        <dbReference type="SAM" id="MobiDB-lite"/>
    </source>
</evidence>
<feature type="transmembrane region" description="Helical" evidence="3">
    <location>
        <begin position="178"/>
        <end position="202"/>
    </location>
</feature>
<name>A0A443SQ83_9ACAR</name>
<dbReference type="GO" id="GO:0043252">
    <property type="term" value="P:sodium-independent organic anion transport"/>
    <property type="evidence" value="ECO:0007669"/>
    <property type="project" value="TreeGrafter"/>
</dbReference>
<evidence type="ECO:0000256" key="1">
    <source>
        <dbReference type="ARBA" id="ARBA00023157"/>
    </source>
</evidence>
<dbReference type="STRING" id="299467.A0A443SQ83"/>